<gene>
    <name evidence="1" type="ORF">DPMN_064914</name>
</gene>
<sequence length="81" mass="8870">MIVDPHPLEDITPQLYNPVTGQIAPEHVNVANSSEIGEKLEKAYVAGLPGGFFLIDVIRCPCKAMDNKCSKETLEEDGENE</sequence>
<keyword evidence="2" id="KW-1185">Reference proteome</keyword>
<protein>
    <submittedName>
        <fullName evidence="1">Uncharacterized protein</fullName>
    </submittedName>
</protein>
<organism evidence="1 2">
    <name type="scientific">Dreissena polymorpha</name>
    <name type="common">Zebra mussel</name>
    <name type="synonym">Mytilus polymorpha</name>
    <dbReference type="NCBI Taxonomy" id="45954"/>
    <lineage>
        <taxon>Eukaryota</taxon>
        <taxon>Metazoa</taxon>
        <taxon>Spiralia</taxon>
        <taxon>Lophotrochozoa</taxon>
        <taxon>Mollusca</taxon>
        <taxon>Bivalvia</taxon>
        <taxon>Autobranchia</taxon>
        <taxon>Heteroconchia</taxon>
        <taxon>Euheterodonta</taxon>
        <taxon>Imparidentia</taxon>
        <taxon>Neoheterodontei</taxon>
        <taxon>Myida</taxon>
        <taxon>Dreissenoidea</taxon>
        <taxon>Dreissenidae</taxon>
        <taxon>Dreissena</taxon>
    </lineage>
</organism>
<dbReference type="Proteomes" id="UP000828390">
    <property type="component" value="Unassembled WGS sequence"/>
</dbReference>
<comment type="caution">
    <text evidence="1">The sequence shown here is derived from an EMBL/GenBank/DDBJ whole genome shotgun (WGS) entry which is preliminary data.</text>
</comment>
<dbReference type="EMBL" id="JAIWYP010000013">
    <property type="protein sequence ID" value="KAH3721966.1"/>
    <property type="molecule type" value="Genomic_DNA"/>
</dbReference>
<evidence type="ECO:0000313" key="1">
    <source>
        <dbReference type="EMBL" id="KAH3721966.1"/>
    </source>
</evidence>
<accession>A0A9D4CE74</accession>
<reference evidence="1" key="1">
    <citation type="journal article" date="2019" name="bioRxiv">
        <title>The Genome of the Zebra Mussel, Dreissena polymorpha: A Resource for Invasive Species Research.</title>
        <authorList>
            <person name="McCartney M.A."/>
            <person name="Auch B."/>
            <person name="Kono T."/>
            <person name="Mallez S."/>
            <person name="Zhang Y."/>
            <person name="Obille A."/>
            <person name="Becker A."/>
            <person name="Abrahante J.E."/>
            <person name="Garbe J."/>
            <person name="Badalamenti J.P."/>
            <person name="Herman A."/>
            <person name="Mangelson H."/>
            <person name="Liachko I."/>
            <person name="Sullivan S."/>
            <person name="Sone E.D."/>
            <person name="Koren S."/>
            <person name="Silverstein K.A.T."/>
            <person name="Beckman K.B."/>
            <person name="Gohl D.M."/>
        </authorList>
    </citation>
    <scope>NUCLEOTIDE SEQUENCE</scope>
    <source>
        <strain evidence="1">Duluth1</strain>
        <tissue evidence="1">Whole animal</tissue>
    </source>
</reference>
<reference evidence="1" key="2">
    <citation type="submission" date="2020-11" db="EMBL/GenBank/DDBJ databases">
        <authorList>
            <person name="McCartney M.A."/>
            <person name="Auch B."/>
            <person name="Kono T."/>
            <person name="Mallez S."/>
            <person name="Becker A."/>
            <person name="Gohl D.M."/>
            <person name="Silverstein K.A.T."/>
            <person name="Koren S."/>
            <person name="Bechman K.B."/>
            <person name="Herman A."/>
            <person name="Abrahante J.E."/>
            <person name="Garbe J."/>
        </authorList>
    </citation>
    <scope>NUCLEOTIDE SEQUENCE</scope>
    <source>
        <strain evidence="1">Duluth1</strain>
        <tissue evidence="1">Whole animal</tissue>
    </source>
</reference>
<name>A0A9D4CE74_DREPO</name>
<dbReference type="AlphaFoldDB" id="A0A9D4CE74"/>
<proteinExistence type="predicted"/>
<evidence type="ECO:0000313" key="2">
    <source>
        <dbReference type="Proteomes" id="UP000828390"/>
    </source>
</evidence>